<sequence>MQVLLDKDFRLSGRDTQTNIKLNFTIEEAFNFLQINFTYSPGQSSDQVAQDQVKEAILKYSLTQGARDRTRLEDFLPVDNFITLSLAKDGHYLGGYHNKSKDQKILISREDASLGFWPVDHLSGQWEAQLNCHCIASKALSASLRIEGHHEA</sequence>
<gene>
    <name evidence="1" type="ORF">HMPREF9698_00590</name>
</gene>
<name>K9EB98_9LACT</name>
<accession>K9EB98</accession>
<dbReference type="Proteomes" id="UP000009875">
    <property type="component" value="Unassembled WGS sequence"/>
</dbReference>
<dbReference type="OrthoDB" id="1690737at2"/>
<dbReference type="AlphaFoldDB" id="K9EB98"/>
<evidence type="ECO:0000313" key="1">
    <source>
        <dbReference type="EMBL" id="EKU93913.1"/>
    </source>
</evidence>
<organism evidence="1 2">
    <name type="scientific">Alloiococcus otitis ATCC 51267</name>
    <dbReference type="NCBI Taxonomy" id="883081"/>
    <lineage>
        <taxon>Bacteria</taxon>
        <taxon>Bacillati</taxon>
        <taxon>Bacillota</taxon>
        <taxon>Bacilli</taxon>
        <taxon>Lactobacillales</taxon>
        <taxon>Carnobacteriaceae</taxon>
        <taxon>Alloiococcus</taxon>
    </lineage>
</organism>
<keyword evidence="2" id="KW-1185">Reference proteome</keyword>
<comment type="caution">
    <text evidence="1">The sequence shown here is derived from an EMBL/GenBank/DDBJ whole genome shotgun (WGS) entry which is preliminary data.</text>
</comment>
<dbReference type="HOGENOM" id="CLU_141615_0_0_9"/>
<dbReference type="EMBL" id="AGXA01000013">
    <property type="protein sequence ID" value="EKU93913.1"/>
    <property type="molecule type" value="Genomic_DNA"/>
</dbReference>
<reference evidence="1 2" key="1">
    <citation type="submission" date="2012-09" db="EMBL/GenBank/DDBJ databases">
        <title>The Genome Sequence of Alloiococcus otitis ATCC 51267.</title>
        <authorList>
            <consortium name="The Broad Institute Genome Sequencing Platform"/>
            <person name="Earl A."/>
            <person name="Ward D."/>
            <person name="Feldgarden M."/>
            <person name="Gevers D."/>
            <person name="Huys G."/>
            <person name="Walker B."/>
            <person name="Young S.K."/>
            <person name="Zeng Q."/>
            <person name="Gargeya S."/>
            <person name="Fitzgerald M."/>
            <person name="Haas B."/>
            <person name="Abouelleil A."/>
            <person name="Alvarado L."/>
            <person name="Arachchi H.M."/>
            <person name="Berlin A.M."/>
            <person name="Chapman S.B."/>
            <person name="Goldberg J."/>
            <person name="Griggs A."/>
            <person name="Gujja S."/>
            <person name="Hansen M."/>
            <person name="Howarth C."/>
            <person name="Imamovic A."/>
            <person name="Larimer J."/>
            <person name="McCowen C."/>
            <person name="Montmayeur A."/>
            <person name="Murphy C."/>
            <person name="Neiman D."/>
            <person name="Pearson M."/>
            <person name="Priest M."/>
            <person name="Roberts A."/>
            <person name="Saif S."/>
            <person name="Shea T."/>
            <person name="Sisk P."/>
            <person name="Sykes S."/>
            <person name="Wortman J."/>
            <person name="Nusbaum C."/>
            <person name="Birren B."/>
        </authorList>
    </citation>
    <scope>NUCLEOTIDE SEQUENCE [LARGE SCALE GENOMIC DNA]</scope>
    <source>
        <strain evidence="1 2">ATCC 51267</strain>
    </source>
</reference>
<dbReference type="eggNOG" id="ENOG503342N">
    <property type="taxonomic scope" value="Bacteria"/>
</dbReference>
<protein>
    <submittedName>
        <fullName evidence="1">Uncharacterized protein</fullName>
    </submittedName>
</protein>
<evidence type="ECO:0000313" key="2">
    <source>
        <dbReference type="Proteomes" id="UP000009875"/>
    </source>
</evidence>
<proteinExistence type="predicted"/>
<dbReference type="STRING" id="883081.HMPREF9698_00590"/>
<dbReference type="RefSeq" id="WP_003777230.1">
    <property type="nucleotide sequence ID" value="NZ_JH992958.1"/>
</dbReference>